<evidence type="ECO:0000256" key="4">
    <source>
        <dbReference type="ARBA" id="ARBA00022552"/>
    </source>
</evidence>
<dbReference type="GO" id="GO:0000958">
    <property type="term" value="P:mitochondrial mRNA catabolic process"/>
    <property type="evidence" value="ECO:0000318"/>
    <property type="project" value="GO_Central"/>
</dbReference>
<sequence length="944" mass="102390">MASAQARRRCLALVAHVWGRPGAVAEAGRLSHGARQSHKALSGSLRRDPFTDGLGQFHTRGFASVSAQPTGEPEAAETPVGRQYPAVGQSFKETAPIEGGSLTLETGKLARLADAAVVVGFNETKVLCTAIASRRMDSAQSFLPLTVDYREKDYAQGKIPGGYFRREGAPQTRELLCSRLIDRAMRPLFPEGFYCETQLLANVLSLDGSQDPDVLAINGASAALTISDIPWNGPVGAVRIARINGRLVVNPGLEDWGKTDLSLVYAGTERDCVMMDVQAKEISNEDLAQALRLAHQEAQKVLDVQRRLAQQVNHAKRERMLEEISEELVERIREAAGAKISAIMEDPSYGKQERGKALAEVEQEVRAQFEEAGDADAVQKLPLAFDELKWRIIRRNIIDRGVRPDHRPLDQVRPIHCEADFLPALHGSSLFSRGNTQVVCTVTLGSVLDAQKLDTMGGPDSKRFMLHYSFPPYATNEVKRVGAVNRREVGHGMLAEKALAAVMPDDDAFPFTVRVTSECTASDGSSSMATVCGGSLALMDAGVPITKHVAGVSVGLFTDTDADNTVRNYKLVTDIVGLEDHLGDMDFKVAGTRDGVTAIQLDMKLPGIPLEILVEGLDAAQDARRKVITLMEQEIAKPREVPKDSHPRLATLPVDRASLGKVIGPLGATIKGIQAESGARLKVEDGGVQIFAKDTASFNLARHLIEMAVGKDVEIGKVYDGVVTSVRDYGALVELDGTGGQEGLLHISEISENKIKRVEDVMREGDRVRVLCTGRNIRGDTRLSIKALNRADSAGSSDSEDYSPGSDSDASSSYRSSSFRGDGPSGAERGEGGTPRREPTRRITEDNVELGKTYRAKVVSVRDYGAFLELETGEQGLLHVSQISHGFITSIKDHVTLDQELEVVVVKEPRDGNGVTFSRLPLLRKPPKRTTNSPIVIPGRRNES</sequence>
<dbReference type="InterPro" id="IPR036612">
    <property type="entry name" value="KH_dom_type_1_sf"/>
</dbReference>
<dbReference type="GO" id="GO:0000175">
    <property type="term" value="F:3'-5'-RNA exonuclease activity"/>
    <property type="evidence" value="ECO:0000318"/>
    <property type="project" value="GO_Central"/>
</dbReference>
<keyword evidence="8 10" id="KW-0694">RNA-binding</keyword>
<dbReference type="GO" id="GO:0000965">
    <property type="term" value="P:mitochondrial RNA 3'-end processing"/>
    <property type="evidence" value="ECO:0000318"/>
    <property type="project" value="GO_Central"/>
</dbReference>
<dbReference type="SMART" id="SM00322">
    <property type="entry name" value="KH"/>
    <property type="match status" value="1"/>
</dbReference>
<dbReference type="InterPro" id="IPR015847">
    <property type="entry name" value="ExoRNase_PH_dom2"/>
</dbReference>
<dbReference type="GO" id="GO:0005829">
    <property type="term" value="C:cytosol"/>
    <property type="evidence" value="ECO:0000318"/>
    <property type="project" value="GO_Central"/>
</dbReference>
<dbReference type="InterPro" id="IPR012340">
    <property type="entry name" value="NA-bd_OB-fold"/>
</dbReference>
<dbReference type="GO" id="GO:0003723">
    <property type="term" value="F:RNA binding"/>
    <property type="evidence" value="ECO:0007669"/>
    <property type="project" value="UniProtKB-UniRule"/>
</dbReference>
<feature type="compositionally biased region" description="Low complexity" evidence="11">
    <location>
        <begin position="802"/>
        <end position="822"/>
    </location>
</feature>
<dbReference type="OrthoDB" id="437922at2759"/>
<dbReference type="InterPro" id="IPR015848">
    <property type="entry name" value="PNPase_PH_RNA-bd_bac/org-type"/>
</dbReference>
<feature type="region of interest" description="Disordered" evidence="11">
    <location>
        <begin position="924"/>
        <end position="944"/>
    </location>
</feature>
<evidence type="ECO:0000256" key="1">
    <source>
        <dbReference type="ARBA" id="ARBA00007404"/>
    </source>
</evidence>
<dbReference type="InterPro" id="IPR012162">
    <property type="entry name" value="PNPase"/>
</dbReference>
<dbReference type="InterPro" id="IPR004087">
    <property type="entry name" value="KH_dom"/>
</dbReference>
<feature type="region of interest" description="Disordered" evidence="11">
    <location>
        <begin position="793"/>
        <end position="848"/>
    </location>
</feature>
<keyword evidence="4" id="KW-0698">rRNA processing</keyword>
<dbReference type="GO" id="GO:0008033">
    <property type="term" value="P:tRNA processing"/>
    <property type="evidence" value="ECO:0007669"/>
    <property type="project" value="UniProtKB-KW"/>
</dbReference>
<reference evidence="13 14" key="1">
    <citation type="journal article" date="2014" name="Nat. Commun.">
        <title>Klebsormidium flaccidum genome reveals primary factors for plant terrestrial adaptation.</title>
        <authorList>
            <person name="Hori K."/>
            <person name="Maruyama F."/>
            <person name="Fujisawa T."/>
            <person name="Togashi T."/>
            <person name="Yamamoto N."/>
            <person name="Seo M."/>
            <person name="Sato S."/>
            <person name="Yamada T."/>
            <person name="Mori H."/>
            <person name="Tajima N."/>
            <person name="Moriyama T."/>
            <person name="Ikeuchi M."/>
            <person name="Watanabe M."/>
            <person name="Wada H."/>
            <person name="Kobayashi K."/>
            <person name="Saito M."/>
            <person name="Masuda T."/>
            <person name="Sasaki-Sekimoto Y."/>
            <person name="Mashiguchi K."/>
            <person name="Awai K."/>
            <person name="Shimojima M."/>
            <person name="Masuda S."/>
            <person name="Iwai M."/>
            <person name="Nobusawa T."/>
            <person name="Narise T."/>
            <person name="Kondo S."/>
            <person name="Saito H."/>
            <person name="Sato R."/>
            <person name="Murakawa M."/>
            <person name="Ihara Y."/>
            <person name="Oshima-Yamada Y."/>
            <person name="Ohtaka K."/>
            <person name="Satoh M."/>
            <person name="Sonobe K."/>
            <person name="Ishii M."/>
            <person name="Ohtani R."/>
            <person name="Kanamori-Sato M."/>
            <person name="Honoki R."/>
            <person name="Miyazaki D."/>
            <person name="Mochizuki H."/>
            <person name="Umetsu J."/>
            <person name="Higashi K."/>
            <person name="Shibata D."/>
            <person name="Kamiya Y."/>
            <person name="Sato N."/>
            <person name="Nakamura Y."/>
            <person name="Tabata S."/>
            <person name="Ida S."/>
            <person name="Kurokawa K."/>
            <person name="Ohta H."/>
        </authorList>
    </citation>
    <scope>NUCLEOTIDE SEQUENCE [LARGE SCALE GENOMIC DNA]</scope>
    <source>
        <strain evidence="13 14">NIES-2285</strain>
    </source>
</reference>
<dbReference type="CDD" id="cd02393">
    <property type="entry name" value="KH-I_PNPase"/>
    <property type="match status" value="1"/>
</dbReference>
<dbReference type="PROSITE" id="PS50084">
    <property type="entry name" value="KH_TYPE_1"/>
    <property type="match status" value="1"/>
</dbReference>
<dbReference type="PANTHER" id="PTHR11252:SF16">
    <property type="entry name" value="POLYRIBONUCLEOTIDE NUCLEOTIDYLTRANSFERASE 2, MITOCHONDRIAL"/>
    <property type="match status" value="1"/>
</dbReference>
<proteinExistence type="inferred from homology"/>
<comment type="similarity">
    <text evidence="1">Belongs to the polyribonucleotide nucleotidyltransferase family.</text>
</comment>
<gene>
    <name evidence="13" type="ORF">KFL_005190070</name>
</gene>
<dbReference type="InterPro" id="IPR020568">
    <property type="entry name" value="Ribosomal_Su5_D2-typ_SF"/>
</dbReference>
<dbReference type="GO" id="GO:0006364">
    <property type="term" value="P:rRNA processing"/>
    <property type="evidence" value="ECO:0007669"/>
    <property type="project" value="UniProtKB-KW"/>
</dbReference>
<dbReference type="Pfam" id="PF03726">
    <property type="entry name" value="PNPase"/>
    <property type="match status" value="1"/>
</dbReference>
<accession>A0A1Y1IEP9</accession>
<dbReference type="EMBL" id="DF237468">
    <property type="protein sequence ID" value="GAQ89415.1"/>
    <property type="molecule type" value="Genomic_DNA"/>
</dbReference>
<evidence type="ECO:0000259" key="12">
    <source>
        <dbReference type="PROSITE" id="PS50126"/>
    </source>
</evidence>
<dbReference type="HAMAP" id="MF_01595">
    <property type="entry name" value="PNPase"/>
    <property type="match status" value="1"/>
</dbReference>
<dbReference type="SUPFAM" id="SSF46915">
    <property type="entry name" value="Polynucleotide phosphorylase/guanosine pentaphosphate synthase (PNPase/GPSI), domain 3"/>
    <property type="match status" value="1"/>
</dbReference>
<evidence type="ECO:0000256" key="9">
    <source>
        <dbReference type="ARBA" id="ARBA00031451"/>
    </source>
</evidence>
<dbReference type="GO" id="GO:0005739">
    <property type="term" value="C:mitochondrion"/>
    <property type="evidence" value="ECO:0000318"/>
    <property type="project" value="GO_Central"/>
</dbReference>
<keyword evidence="5 13" id="KW-0808">Transferase</keyword>
<dbReference type="AlphaFoldDB" id="A0A1Y1IEP9"/>
<dbReference type="STRING" id="105231.A0A1Y1IEP9"/>
<dbReference type="Pfam" id="PF00575">
    <property type="entry name" value="S1"/>
    <property type="match status" value="2"/>
</dbReference>
<keyword evidence="14" id="KW-1185">Reference proteome</keyword>
<dbReference type="SUPFAM" id="SSF54211">
    <property type="entry name" value="Ribosomal protein S5 domain 2-like"/>
    <property type="match status" value="2"/>
</dbReference>
<feature type="domain" description="S1 motif" evidence="12">
    <location>
        <begin position="851"/>
        <end position="920"/>
    </location>
</feature>
<dbReference type="EC" id="2.7.7.8" evidence="2"/>
<evidence type="ECO:0000313" key="13">
    <source>
        <dbReference type="EMBL" id="GAQ89415.1"/>
    </source>
</evidence>
<dbReference type="SUPFAM" id="SSF50249">
    <property type="entry name" value="Nucleic acid-binding proteins"/>
    <property type="match status" value="2"/>
</dbReference>
<evidence type="ECO:0000256" key="7">
    <source>
        <dbReference type="ARBA" id="ARBA00022695"/>
    </source>
</evidence>
<evidence type="ECO:0000256" key="3">
    <source>
        <dbReference type="ARBA" id="ARBA00022490"/>
    </source>
</evidence>
<keyword evidence="7" id="KW-0548">Nucleotidyltransferase</keyword>
<dbReference type="InterPro" id="IPR027408">
    <property type="entry name" value="PNPase/RNase_PH_dom_sf"/>
</dbReference>
<dbReference type="Proteomes" id="UP000054558">
    <property type="component" value="Unassembled WGS sequence"/>
</dbReference>
<dbReference type="NCBIfam" id="TIGR03591">
    <property type="entry name" value="polynuc_phos"/>
    <property type="match status" value="1"/>
</dbReference>
<name>A0A1Y1IEP9_KLENI</name>
<evidence type="ECO:0000256" key="5">
    <source>
        <dbReference type="ARBA" id="ARBA00022679"/>
    </source>
</evidence>
<dbReference type="NCBIfam" id="NF008805">
    <property type="entry name" value="PRK11824.1"/>
    <property type="match status" value="1"/>
</dbReference>
<dbReference type="Gene3D" id="3.30.230.70">
    <property type="entry name" value="GHMP Kinase, N-terminal domain"/>
    <property type="match status" value="2"/>
</dbReference>
<dbReference type="InterPro" id="IPR003029">
    <property type="entry name" value="S1_domain"/>
</dbReference>
<dbReference type="SMART" id="SM00316">
    <property type="entry name" value="S1"/>
    <property type="match status" value="2"/>
</dbReference>
<dbReference type="InterPro" id="IPR036456">
    <property type="entry name" value="PNPase_PH_RNA-bd_sf"/>
</dbReference>
<dbReference type="InterPro" id="IPR001247">
    <property type="entry name" value="ExoRNase_PH_dom1"/>
</dbReference>
<evidence type="ECO:0000256" key="2">
    <source>
        <dbReference type="ARBA" id="ARBA00012416"/>
    </source>
</evidence>
<dbReference type="Gene3D" id="3.30.1370.10">
    <property type="entry name" value="K Homology domain, type 1"/>
    <property type="match status" value="1"/>
</dbReference>
<dbReference type="FunFam" id="2.40.50.140:FF:000189">
    <property type="entry name" value="Polyribonucleotide nucleotidyltransferase, putative"/>
    <property type="match status" value="1"/>
</dbReference>
<feature type="domain" description="S1 motif" evidence="12">
    <location>
        <begin position="716"/>
        <end position="786"/>
    </location>
</feature>
<keyword evidence="6" id="KW-0819">tRNA processing</keyword>
<feature type="compositionally biased region" description="Basic and acidic residues" evidence="11">
    <location>
        <begin position="828"/>
        <end position="845"/>
    </location>
</feature>
<dbReference type="Gene3D" id="2.40.50.140">
    <property type="entry name" value="Nucleic acid-binding proteins"/>
    <property type="match status" value="2"/>
</dbReference>
<evidence type="ECO:0000256" key="11">
    <source>
        <dbReference type="SAM" id="MobiDB-lite"/>
    </source>
</evidence>
<keyword evidence="3" id="KW-0963">Cytoplasm</keyword>
<dbReference type="InterPro" id="IPR036345">
    <property type="entry name" value="ExoRNase_PH_dom2_sf"/>
</dbReference>
<evidence type="ECO:0000256" key="8">
    <source>
        <dbReference type="ARBA" id="ARBA00022884"/>
    </source>
</evidence>
<dbReference type="PROSITE" id="PS50126">
    <property type="entry name" value="S1"/>
    <property type="match status" value="2"/>
</dbReference>
<dbReference type="Pfam" id="PF03725">
    <property type="entry name" value="RNase_PH_C"/>
    <property type="match status" value="1"/>
</dbReference>
<dbReference type="SUPFAM" id="SSF54791">
    <property type="entry name" value="Eukaryotic type KH-domain (KH-domain type I)"/>
    <property type="match status" value="1"/>
</dbReference>
<evidence type="ECO:0000313" key="14">
    <source>
        <dbReference type="Proteomes" id="UP000054558"/>
    </source>
</evidence>
<organism evidence="13 14">
    <name type="scientific">Klebsormidium nitens</name>
    <name type="common">Green alga</name>
    <name type="synonym">Ulothrix nitens</name>
    <dbReference type="NCBI Taxonomy" id="105231"/>
    <lineage>
        <taxon>Eukaryota</taxon>
        <taxon>Viridiplantae</taxon>
        <taxon>Streptophyta</taxon>
        <taxon>Klebsormidiophyceae</taxon>
        <taxon>Klebsormidiales</taxon>
        <taxon>Klebsormidiaceae</taxon>
        <taxon>Klebsormidium</taxon>
    </lineage>
</organism>
<protein>
    <recommendedName>
        <fullName evidence="2">polyribonucleotide nucleotidyltransferase</fullName>
        <ecNumber evidence="2">2.7.7.8</ecNumber>
    </recommendedName>
    <alternativeName>
        <fullName evidence="9">Polynucleotide phosphorylase 1</fullName>
    </alternativeName>
</protein>
<evidence type="ECO:0000256" key="10">
    <source>
        <dbReference type="PROSITE-ProRule" id="PRU00117"/>
    </source>
</evidence>
<evidence type="ECO:0000256" key="6">
    <source>
        <dbReference type="ARBA" id="ARBA00022694"/>
    </source>
</evidence>
<dbReference type="FunFam" id="3.30.230.70:FF:000001">
    <property type="entry name" value="Polyribonucleotide nucleotidyltransferase"/>
    <property type="match status" value="1"/>
</dbReference>
<dbReference type="PANTHER" id="PTHR11252">
    <property type="entry name" value="POLYRIBONUCLEOTIDE NUCLEOTIDYLTRANSFERASE"/>
    <property type="match status" value="1"/>
</dbReference>
<dbReference type="CDD" id="cd11364">
    <property type="entry name" value="RNase_PH_PNPase_2"/>
    <property type="match status" value="1"/>
</dbReference>
<dbReference type="Pfam" id="PF01138">
    <property type="entry name" value="RNase_PH"/>
    <property type="match status" value="2"/>
</dbReference>
<dbReference type="SUPFAM" id="SSF55666">
    <property type="entry name" value="Ribonuclease PH domain 2-like"/>
    <property type="match status" value="2"/>
</dbReference>
<dbReference type="CDD" id="cd11363">
    <property type="entry name" value="RNase_PH_PNPase_1"/>
    <property type="match status" value="1"/>
</dbReference>
<dbReference type="InterPro" id="IPR004088">
    <property type="entry name" value="KH_dom_type_1"/>
</dbReference>
<dbReference type="OMA" id="IQLDCKP"/>
<dbReference type="CDD" id="cd06503">
    <property type="entry name" value="ATP-synt_Fo_b"/>
    <property type="match status" value="1"/>
</dbReference>
<dbReference type="GO" id="GO:0004654">
    <property type="term" value="F:polyribonucleotide nucleotidyltransferase activity"/>
    <property type="evidence" value="ECO:0000318"/>
    <property type="project" value="GO_Central"/>
</dbReference>
<dbReference type="Pfam" id="PF00013">
    <property type="entry name" value="KH_1"/>
    <property type="match status" value="1"/>
</dbReference>